<keyword evidence="5" id="KW-1185">Reference proteome</keyword>
<accession>A0AAW1V8D2</accession>
<feature type="region of interest" description="Disordered" evidence="1">
    <location>
        <begin position="1"/>
        <end position="51"/>
    </location>
</feature>
<protein>
    <submittedName>
        <fullName evidence="4">Uncharacterized protein</fullName>
    </submittedName>
</protein>
<dbReference type="EMBL" id="JARQZJ010000122">
    <property type="protein sequence ID" value="KAK9888997.1"/>
    <property type="molecule type" value="Genomic_DNA"/>
</dbReference>
<dbReference type="EMBL" id="JARQZJ010000036">
    <property type="protein sequence ID" value="KAK9876446.1"/>
    <property type="molecule type" value="Genomic_DNA"/>
</dbReference>
<dbReference type="EMBL" id="JARQZJ010000006">
    <property type="protein sequence ID" value="KAK9871615.1"/>
    <property type="molecule type" value="Genomic_DNA"/>
</dbReference>
<evidence type="ECO:0000313" key="4">
    <source>
        <dbReference type="EMBL" id="KAK9888997.1"/>
    </source>
</evidence>
<proteinExistence type="predicted"/>
<evidence type="ECO:0000256" key="1">
    <source>
        <dbReference type="SAM" id="MobiDB-lite"/>
    </source>
</evidence>
<evidence type="ECO:0000313" key="3">
    <source>
        <dbReference type="EMBL" id="KAK9876446.1"/>
    </source>
</evidence>
<dbReference type="AlphaFoldDB" id="A0AAW1V8D2"/>
<dbReference type="Proteomes" id="UP001431783">
    <property type="component" value="Unassembled WGS sequence"/>
</dbReference>
<organism evidence="4 5">
    <name type="scientific">Henosepilachna vigintioctopunctata</name>
    <dbReference type="NCBI Taxonomy" id="420089"/>
    <lineage>
        <taxon>Eukaryota</taxon>
        <taxon>Metazoa</taxon>
        <taxon>Ecdysozoa</taxon>
        <taxon>Arthropoda</taxon>
        <taxon>Hexapoda</taxon>
        <taxon>Insecta</taxon>
        <taxon>Pterygota</taxon>
        <taxon>Neoptera</taxon>
        <taxon>Endopterygota</taxon>
        <taxon>Coleoptera</taxon>
        <taxon>Polyphaga</taxon>
        <taxon>Cucujiformia</taxon>
        <taxon>Coccinelloidea</taxon>
        <taxon>Coccinellidae</taxon>
        <taxon>Epilachninae</taxon>
        <taxon>Epilachnini</taxon>
        <taxon>Henosepilachna</taxon>
    </lineage>
</organism>
<evidence type="ECO:0000313" key="5">
    <source>
        <dbReference type="Proteomes" id="UP001431783"/>
    </source>
</evidence>
<evidence type="ECO:0000313" key="2">
    <source>
        <dbReference type="EMBL" id="KAK9871615.1"/>
    </source>
</evidence>
<reference evidence="4 5" key="1">
    <citation type="submission" date="2023-03" db="EMBL/GenBank/DDBJ databases">
        <title>Genome insight into feeding habits of ladybird beetles.</title>
        <authorList>
            <person name="Li H.-S."/>
            <person name="Huang Y.-H."/>
            <person name="Pang H."/>
        </authorList>
    </citation>
    <scope>NUCLEOTIDE SEQUENCE [LARGE SCALE GENOMIC DNA]</scope>
    <source>
        <strain evidence="4">SYSU_2023b</strain>
        <tissue evidence="4">Whole body</tissue>
    </source>
</reference>
<feature type="compositionally biased region" description="Polar residues" evidence="1">
    <location>
        <begin position="1"/>
        <end position="10"/>
    </location>
</feature>
<name>A0AAW1V8D2_9CUCU</name>
<feature type="compositionally biased region" description="Basic and acidic residues" evidence="1">
    <location>
        <begin position="20"/>
        <end position="43"/>
    </location>
</feature>
<gene>
    <name evidence="4" type="ORF">WA026_004281</name>
    <name evidence="3" type="ORF">WA026_012759</name>
    <name evidence="2" type="ORF">WA026_012995</name>
</gene>
<comment type="caution">
    <text evidence="4">The sequence shown here is derived from an EMBL/GenBank/DDBJ whole genome shotgun (WGS) entry which is preliminary data.</text>
</comment>
<sequence length="74" mass="7927">MSSVTAITPSPVSPAAENPRLGDDAGDGEVRIADEEATPERSLPRQSTHSHLPPGIFVIVEIMFFVTSEHLPFA</sequence>